<evidence type="ECO:0000313" key="2">
    <source>
        <dbReference type="Proteomes" id="UP000241462"/>
    </source>
</evidence>
<name>A0A2T2ZVF1_9PEZI</name>
<dbReference type="EMBL" id="KZ678639">
    <property type="protein sequence ID" value="PSR77769.1"/>
    <property type="molecule type" value="Genomic_DNA"/>
</dbReference>
<organism evidence="1 2">
    <name type="scientific">Coniella lustricola</name>
    <dbReference type="NCBI Taxonomy" id="2025994"/>
    <lineage>
        <taxon>Eukaryota</taxon>
        <taxon>Fungi</taxon>
        <taxon>Dikarya</taxon>
        <taxon>Ascomycota</taxon>
        <taxon>Pezizomycotina</taxon>
        <taxon>Sordariomycetes</taxon>
        <taxon>Sordariomycetidae</taxon>
        <taxon>Diaporthales</taxon>
        <taxon>Schizoparmaceae</taxon>
        <taxon>Coniella</taxon>
    </lineage>
</organism>
<dbReference type="Proteomes" id="UP000241462">
    <property type="component" value="Unassembled WGS sequence"/>
</dbReference>
<sequence length="128" mass="14376">MTMLARLVFFKTRVSWPLLAKQRANAILSIHVILQFKACSSESISTVQTASFAACANVLKVSNAANSWAIITHTPFEHCLTRELMRPRLRSTSLQPVNFAVVNPFMLSLNTILFIREIKDMTCLHLNG</sequence>
<gene>
    <name evidence="1" type="ORF">BD289DRAFT_139021</name>
</gene>
<keyword evidence="2" id="KW-1185">Reference proteome</keyword>
<accession>A0A2T2ZVF1</accession>
<evidence type="ECO:0000313" key="1">
    <source>
        <dbReference type="EMBL" id="PSR77769.1"/>
    </source>
</evidence>
<dbReference type="AlphaFoldDB" id="A0A2T2ZVF1"/>
<proteinExistence type="predicted"/>
<reference evidence="1 2" key="1">
    <citation type="journal article" date="2018" name="Mycol. Prog.">
        <title>Coniella lustricola, a new species from submerged detritus.</title>
        <authorList>
            <person name="Raudabaugh D.B."/>
            <person name="Iturriaga T."/>
            <person name="Carver A."/>
            <person name="Mondo S."/>
            <person name="Pangilinan J."/>
            <person name="Lipzen A."/>
            <person name="He G."/>
            <person name="Amirebrahimi M."/>
            <person name="Grigoriev I.V."/>
            <person name="Miller A.N."/>
        </authorList>
    </citation>
    <scope>NUCLEOTIDE SEQUENCE [LARGE SCALE GENOMIC DNA]</scope>
    <source>
        <strain evidence="1 2">B22-T-1</strain>
    </source>
</reference>
<protein>
    <submittedName>
        <fullName evidence="1">Uncharacterized protein</fullName>
    </submittedName>
</protein>
<dbReference type="InParanoid" id="A0A2T2ZVF1"/>